<sequence length="168" mass="18727">MAQSWVFAGDLSCLNAIMHADVLPASVSTSTKRSSQDICPGATWSTIRSIITWPVAAAPSLGSQCTMRFRPKRNKGFETNGFTRSGGKNNHKDILEMEIKHGDMMVPTTRVKDANGCAALLIIETSSWRRKRAVNAAVDKESFEGWLGRVVMILIWFQYLVHVSYYLD</sequence>
<comment type="caution">
    <text evidence="1">The sequence shown here is derived from an EMBL/GenBank/DDBJ whole genome shotgun (WGS) entry which is preliminary data.</text>
</comment>
<dbReference type="GeneID" id="87902282"/>
<dbReference type="EMBL" id="JAFFHA010000001">
    <property type="protein sequence ID" value="KAK4658962.1"/>
    <property type="molecule type" value="Genomic_DNA"/>
</dbReference>
<dbReference type="Proteomes" id="UP001323405">
    <property type="component" value="Unassembled WGS sequence"/>
</dbReference>
<dbReference type="RefSeq" id="XP_062747934.1">
    <property type="nucleotide sequence ID" value="XM_062882792.1"/>
</dbReference>
<organism evidence="1 2">
    <name type="scientific">Podospora pseudocomata</name>
    <dbReference type="NCBI Taxonomy" id="2093779"/>
    <lineage>
        <taxon>Eukaryota</taxon>
        <taxon>Fungi</taxon>
        <taxon>Dikarya</taxon>
        <taxon>Ascomycota</taxon>
        <taxon>Pezizomycotina</taxon>
        <taxon>Sordariomycetes</taxon>
        <taxon>Sordariomycetidae</taxon>
        <taxon>Sordariales</taxon>
        <taxon>Podosporaceae</taxon>
        <taxon>Podospora</taxon>
    </lineage>
</organism>
<protein>
    <submittedName>
        <fullName evidence="1">Uncharacterized protein</fullName>
    </submittedName>
</protein>
<accession>A0ABR0GT78</accession>
<gene>
    <name evidence="1" type="ORF">QC762_0003930</name>
</gene>
<evidence type="ECO:0000313" key="1">
    <source>
        <dbReference type="EMBL" id="KAK4658962.1"/>
    </source>
</evidence>
<keyword evidence="2" id="KW-1185">Reference proteome</keyword>
<evidence type="ECO:0000313" key="2">
    <source>
        <dbReference type="Proteomes" id="UP001323405"/>
    </source>
</evidence>
<name>A0ABR0GT78_9PEZI</name>
<reference evidence="1 2" key="1">
    <citation type="journal article" date="2023" name="bioRxiv">
        <title>High-quality genome assemblies of four members of thePodospora anserinaspecies complex.</title>
        <authorList>
            <person name="Ament-Velasquez S.L."/>
            <person name="Vogan A.A."/>
            <person name="Wallerman O."/>
            <person name="Hartmann F."/>
            <person name="Gautier V."/>
            <person name="Silar P."/>
            <person name="Giraud T."/>
            <person name="Johannesson H."/>
        </authorList>
    </citation>
    <scope>NUCLEOTIDE SEQUENCE [LARGE SCALE GENOMIC DNA]</scope>
    <source>
        <strain evidence="1 2">CBS 415.72m</strain>
    </source>
</reference>
<proteinExistence type="predicted"/>